<evidence type="ECO:0000256" key="22">
    <source>
        <dbReference type="ARBA" id="ARBA00045018"/>
    </source>
</evidence>
<dbReference type="GO" id="GO:0005765">
    <property type="term" value="C:lysosomal membrane"/>
    <property type="evidence" value="ECO:0007669"/>
    <property type="project" value="UniProtKB-SubCell"/>
</dbReference>
<evidence type="ECO:0000256" key="4">
    <source>
        <dbReference type="ARBA" id="ARBA00022692"/>
    </source>
</evidence>
<evidence type="ECO:0000256" key="12">
    <source>
        <dbReference type="ARBA" id="ARBA00044891"/>
    </source>
</evidence>
<accession>A0A078B7P9</accession>
<evidence type="ECO:0000256" key="14">
    <source>
        <dbReference type="ARBA" id="ARBA00044898"/>
    </source>
</evidence>
<comment type="function">
    <text evidence="23">Lysosomal dipeptide uniporter that selectively exports lysine, arginine or histidine-containing dipeptides with a net positive charge from the lysosome lumen into the cytosol. Could play a role in a specific type of protein O-glycosylation indirectly regulating macrophages migration and tissue invasion. Also essential for liver homeostasis.</text>
</comment>
<keyword evidence="4 26" id="KW-0812">Transmembrane</keyword>
<evidence type="ECO:0000256" key="25">
    <source>
        <dbReference type="SAM" id="MobiDB-lite"/>
    </source>
</evidence>
<feature type="transmembrane region" description="Helical" evidence="26">
    <location>
        <begin position="390"/>
        <end position="412"/>
    </location>
</feature>
<feature type="transmembrane region" description="Helical" evidence="26">
    <location>
        <begin position="115"/>
        <end position="134"/>
    </location>
</feature>
<feature type="domain" description="Major facilitator superfamily (MFS) profile" evidence="27">
    <location>
        <begin position="49"/>
        <end position="449"/>
    </location>
</feature>
<comment type="catalytic activity">
    <reaction evidence="12">
        <text>L-lysyl-L-alpha-amino acid(out) = L-lysyl-L-alpha-amino acid(in)</text>
        <dbReference type="Rhea" id="RHEA:79387"/>
        <dbReference type="ChEBI" id="CHEBI:229965"/>
    </reaction>
</comment>
<evidence type="ECO:0000256" key="23">
    <source>
        <dbReference type="ARBA" id="ARBA00045709"/>
    </source>
</evidence>
<comment type="subcellular location">
    <subcellularLocation>
        <location evidence="1">Lysosome membrane</location>
        <topology evidence="1">Multi-pass membrane protein</topology>
    </subcellularLocation>
</comment>
<dbReference type="PANTHER" id="PTHR23512">
    <property type="entry name" value="MAJOR FACILITATOR SUPERFAMILY DOMAIN-CONTAINING PROTEIN 1"/>
    <property type="match status" value="1"/>
</dbReference>
<keyword evidence="3" id="KW-0813">Transport</keyword>
<evidence type="ECO:0000256" key="1">
    <source>
        <dbReference type="ARBA" id="ARBA00004155"/>
    </source>
</evidence>
<dbReference type="InterPro" id="IPR020846">
    <property type="entry name" value="MFS_dom"/>
</dbReference>
<feature type="transmembrane region" description="Helical" evidence="26">
    <location>
        <begin position="261"/>
        <end position="280"/>
    </location>
</feature>
<feature type="compositionally biased region" description="Basic and acidic residues" evidence="25">
    <location>
        <begin position="478"/>
        <end position="494"/>
    </location>
</feature>
<dbReference type="InterPro" id="IPR052187">
    <property type="entry name" value="MFSD1"/>
</dbReference>
<evidence type="ECO:0000256" key="5">
    <source>
        <dbReference type="ARBA" id="ARBA00022989"/>
    </source>
</evidence>
<feature type="transmembrane region" description="Helical" evidence="26">
    <location>
        <begin position="359"/>
        <end position="378"/>
    </location>
</feature>
<protein>
    <recommendedName>
        <fullName evidence="21">Lysosomal dipeptide transporter MFSD1</fullName>
    </recommendedName>
    <alternativeName>
        <fullName evidence="22">Major facilitator superfamily domain-containing protein 1</fullName>
    </alternativeName>
</protein>
<evidence type="ECO:0000256" key="24">
    <source>
        <dbReference type="ARBA" id="ARBA00046376"/>
    </source>
</evidence>
<proteinExistence type="inferred from homology"/>
<feature type="transmembrane region" description="Helical" evidence="26">
    <location>
        <begin position="327"/>
        <end position="347"/>
    </location>
</feature>
<evidence type="ECO:0000256" key="26">
    <source>
        <dbReference type="SAM" id="Phobius"/>
    </source>
</evidence>
<feature type="transmembrane region" description="Helical" evidence="26">
    <location>
        <begin position="300"/>
        <end position="320"/>
    </location>
</feature>
<comment type="catalytic activity">
    <reaction evidence="11">
        <text>L-alpha-aminoacyl-L-histidine(out) = L-alpha-aminoacyl-L-histidine(in)</text>
        <dbReference type="Rhea" id="RHEA:79375"/>
        <dbReference type="ChEBI" id="CHEBI:229967"/>
    </reaction>
</comment>
<dbReference type="InterPro" id="IPR011701">
    <property type="entry name" value="MFS"/>
</dbReference>
<comment type="catalytic activity">
    <reaction evidence="14">
        <text>L-aspartyl-L-lysine(out) = L-aspartyl-L-lysine(in)</text>
        <dbReference type="Rhea" id="RHEA:79411"/>
        <dbReference type="ChEBI" id="CHEBI:229953"/>
    </reaction>
</comment>
<dbReference type="InParanoid" id="A0A078B7P9"/>
<feature type="transmembrane region" description="Helical" evidence="26">
    <location>
        <begin position="208"/>
        <end position="227"/>
    </location>
</feature>
<evidence type="ECO:0000256" key="6">
    <source>
        <dbReference type="ARBA" id="ARBA00023136"/>
    </source>
</evidence>
<dbReference type="PROSITE" id="PS50850">
    <property type="entry name" value="MFS"/>
    <property type="match status" value="1"/>
</dbReference>
<evidence type="ECO:0000256" key="20">
    <source>
        <dbReference type="ARBA" id="ARBA00044924"/>
    </source>
</evidence>
<comment type="catalytic activity">
    <reaction evidence="20">
        <text>L-lysyl-glycine(out) = L-lysyl-glycine(in)</text>
        <dbReference type="Rhea" id="RHEA:79407"/>
        <dbReference type="ChEBI" id="CHEBI:191202"/>
    </reaction>
</comment>
<evidence type="ECO:0000313" key="28">
    <source>
        <dbReference type="EMBL" id="CDW89322.1"/>
    </source>
</evidence>
<sequence length="514" mass="56953">MKSDKDNESTLGVPVYNDQKAEEKSLLSDAGSPRTRAKPSYKQGPVRWLALFFACCFLLGSYFCYDNPGPIEKTMEKYLDISQSQYVLLYSVYSYPNIVLPIFGGIFLDMIGLRIGILLFTIVLTIGQAVFAIGGQYESLGIMIAGRVIFGLGGESMSVAQSAIVSKWFKGKELSMAMGLNISVSRLGSVINGFVVPQIYNDGNHDKLGQALFVGLGVCIFSLVFLMDKRAEVADGNSGSAPVLTDEDKFKFSDIRTFNKSFWLLCFSCVVVYMAIFPFIQVASGMLQDRFHFSETTAGQLFGIPYTISACTSPFLGFFIDKVGKRVLLVIISSIILLLAHLSNMFFEDCEQCYTELCPLILVGIGYSIYGAALWGSIPYVVEARTVGTAFGFVTAIQNGGMALAPTIGGAIHDVSLGSKHGYFYQSMFWMLLCVLGFLLNVMLYIEDIRNNGRILDKVHKNSEEETIDLITSPTPQQRREIETKEDINENEKEYLLNPNTRNALKRSMAKLKK</sequence>
<feature type="region of interest" description="Disordered" evidence="25">
    <location>
        <begin position="1"/>
        <end position="40"/>
    </location>
</feature>
<evidence type="ECO:0000256" key="10">
    <source>
        <dbReference type="ARBA" id="ARBA00044881"/>
    </source>
</evidence>
<evidence type="ECO:0000256" key="21">
    <source>
        <dbReference type="ARBA" id="ARBA00044985"/>
    </source>
</evidence>
<comment type="catalytic activity">
    <reaction evidence="19">
        <text>L-alanyl-L-lysine(out) = L-alanyl-L-lysine(in)</text>
        <dbReference type="Rhea" id="RHEA:79415"/>
        <dbReference type="ChEBI" id="CHEBI:192470"/>
    </reaction>
</comment>
<feature type="transmembrane region" description="Helical" evidence="26">
    <location>
        <begin position="85"/>
        <end position="108"/>
    </location>
</feature>
<evidence type="ECO:0000256" key="7">
    <source>
        <dbReference type="ARBA" id="ARBA00023228"/>
    </source>
</evidence>
<dbReference type="SUPFAM" id="SSF103473">
    <property type="entry name" value="MFS general substrate transporter"/>
    <property type="match status" value="1"/>
</dbReference>
<comment type="catalytic activity">
    <reaction evidence="18">
        <text>L-histidyl-L-alpha-amino acid(out) = L-histidyl-L-alpha-amino acid(in)</text>
        <dbReference type="Rhea" id="RHEA:79379"/>
        <dbReference type="ChEBI" id="CHEBI:229964"/>
    </reaction>
</comment>
<comment type="subunit">
    <text evidence="24">Homodimer. Interacts with lysosomal protein GLMP (via lumenal domain); the interaction starts while both proteins are still in the endoplasmic reticulum and is required for stabilization of MFSD1 in lysosomes but has no direct effect on its targeting to lysosomes or transporter activity.</text>
</comment>
<gene>
    <name evidence="28" type="primary">Contig6030.g6452</name>
    <name evidence="28" type="ORF">STYLEM_18454</name>
</gene>
<evidence type="ECO:0000259" key="27">
    <source>
        <dbReference type="PROSITE" id="PS50850"/>
    </source>
</evidence>
<name>A0A078B7P9_STYLE</name>
<keyword evidence="5 26" id="KW-1133">Transmembrane helix</keyword>
<evidence type="ECO:0000256" key="19">
    <source>
        <dbReference type="ARBA" id="ARBA00044919"/>
    </source>
</evidence>
<dbReference type="GO" id="GO:0022857">
    <property type="term" value="F:transmembrane transporter activity"/>
    <property type="evidence" value="ECO:0007669"/>
    <property type="project" value="InterPro"/>
</dbReference>
<evidence type="ECO:0000256" key="8">
    <source>
        <dbReference type="ARBA" id="ARBA00044876"/>
    </source>
</evidence>
<keyword evidence="29" id="KW-1185">Reference proteome</keyword>
<dbReference type="EMBL" id="CCKQ01017436">
    <property type="protein sequence ID" value="CDW89322.1"/>
    <property type="molecule type" value="Genomic_DNA"/>
</dbReference>
<evidence type="ECO:0000256" key="18">
    <source>
        <dbReference type="ARBA" id="ARBA00044912"/>
    </source>
</evidence>
<comment type="catalytic activity">
    <reaction evidence="17">
        <text>L-arginyl-glycine(out) = L-arginyl-glycine(in)</text>
        <dbReference type="Rhea" id="RHEA:79391"/>
        <dbReference type="ChEBI" id="CHEBI:229955"/>
    </reaction>
</comment>
<evidence type="ECO:0000256" key="16">
    <source>
        <dbReference type="ARBA" id="ARBA00044900"/>
    </source>
</evidence>
<dbReference type="Gene3D" id="1.20.1250.20">
    <property type="entry name" value="MFS general substrate transporter like domains"/>
    <property type="match status" value="2"/>
</dbReference>
<evidence type="ECO:0000256" key="13">
    <source>
        <dbReference type="ARBA" id="ARBA00044893"/>
    </source>
</evidence>
<dbReference type="InterPro" id="IPR036259">
    <property type="entry name" value="MFS_trans_sf"/>
</dbReference>
<evidence type="ECO:0000313" key="29">
    <source>
        <dbReference type="Proteomes" id="UP000039865"/>
    </source>
</evidence>
<comment type="catalytic activity">
    <reaction evidence="16">
        <text>L-lysyl-L-lysine(out) = L-lysyl-L-lysine(in)</text>
        <dbReference type="Rhea" id="RHEA:79403"/>
        <dbReference type="ChEBI" id="CHEBI:229956"/>
    </reaction>
</comment>
<comment type="catalytic activity">
    <reaction evidence="8">
        <text>L-lysyl-L-alanine(out) = L-lysyl-L-alanine(in)</text>
        <dbReference type="Rhea" id="RHEA:79399"/>
        <dbReference type="ChEBI" id="CHEBI:229954"/>
    </reaction>
</comment>
<comment type="catalytic activity">
    <reaction evidence="10">
        <text>L-alpha-aminoacyl-L-arginine(out) = L-alpha-aminoacyl-L-arginine(in)</text>
        <dbReference type="Rhea" id="RHEA:79367"/>
        <dbReference type="ChEBI" id="CHEBI:229968"/>
    </reaction>
</comment>
<organism evidence="28 29">
    <name type="scientific">Stylonychia lemnae</name>
    <name type="common">Ciliate</name>
    <dbReference type="NCBI Taxonomy" id="5949"/>
    <lineage>
        <taxon>Eukaryota</taxon>
        <taxon>Sar</taxon>
        <taxon>Alveolata</taxon>
        <taxon>Ciliophora</taxon>
        <taxon>Intramacronucleata</taxon>
        <taxon>Spirotrichea</taxon>
        <taxon>Stichotrichia</taxon>
        <taxon>Sporadotrichida</taxon>
        <taxon>Oxytrichidae</taxon>
        <taxon>Stylonychinae</taxon>
        <taxon>Stylonychia</taxon>
    </lineage>
</organism>
<feature type="region of interest" description="Disordered" evidence="25">
    <location>
        <begin position="474"/>
        <end position="494"/>
    </location>
</feature>
<keyword evidence="6 26" id="KW-0472">Membrane</keyword>
<evidence type="ECO:0000256" key="11">
    <source>
        <dbReference type="ARBA" id="ARBA00044884"/>
    </source>
</evidence>
<comment type="catalytic activity">
    <reaction evidence="15">
        <text>L-arginyl-L-alpha-amino acid(out) = L-arginyl-L-alpha-amino acid(in)</text>
        <dbReference type="Rhea" id="RHEA:79371"/>
        <dbReference type="ChEBI" id="CHEBI:84315"/>
    </reaction>
</comment>
<feature type="transmembrane region" description="Helical" evidence="26">
    <location>
        <begin position="46"/>
        <end position="65"/>
    </location>
</feature>
<dbReference type="Pfam" id="PF07690">
    <property type="entry name" value="MFS_1"/>
    <property type="match status" value="1"/>
</dbReference>
<reference evidence="28 29" key="1">
    <citation type="submission" date="2014-06" db="EMBL/GenBank/DDBJ databases">
        <authorList>
            <person name="Swart Estienne"/>
        </authorList>
    </citation>
    <scope>NUCLEOTIDE SEQUENCE [LARGE SCALE GENOMIC DNA]</scope>
    <source>
        <strain evidence="28 29">130c</strain>
    </source>
</reference>
<dbReference type="OMA" id="FMNVFTN"/>
<evidence type="ECO:0000256" key="15">
    <source>
        <dbReference type="ARBA" id="ARBA00044899"/>
    </source>
</evidence>
<dbReference type="AlphaFoldDB" id="A0A078B7P9"/>
<dbReference type="Proteomes" id="UP000039865">
    <property type="component" value="Unassembled WGS sequence"/>
</dbReference>
<evidence type="ECO:0000256" key="9">
    <source>
        <dbReference type="ARBA" id="ARBA00044878"/>
    </source>
</evidence>
<feature type="transmembrane region" description="Helical" evidence="26">
    <location>
        <begin position="424"/>
        <end position="446"/>
    </location>
</feature>
<evidence type="ECO:0000256" key="17">
    <source>
        <dbReference type="ARBA" id="ARBA00044903"/>
    </source>
</evidence>
<dbReference type="PANTHER" id="PTHR23512:SF3">
    <property type="entry name" value="MAJOR FACILITATOR SUPERFAMILY DOMAIN-CONTAINING PROTEIN 1"/>
    <property type="match status" value="1"/>
</dbReference>
<comment type="catalytic activity">
    <reaction evidence="13">
        <text>L-alpha-aminoacyl-L-lysine(out) = L-alpha-aminoacyl-L-lysine(in)</text>
        <dbReference type="Rhea" id="RHEA:79383"/>
        <dbReference type="ChEBI" id="CHEBI:229966"/>
    </reaction>
</comment>
<evidence type="ECO:0000256" key="3">
    <source>
        <dbReference type="ARBA" id="ARBA00022448"/>
    </source>
</evidence>
<dbReference type="OrthoDB" id="424834at2759"/>
<comment type="catalytic activity">
    <reaction evidence="9">
        <text>L-histidyl-glycine(out) = L-histidyl-glycine(in)</text>
        <dbReference type="Rhea" id="RHEA:79395"/>
        <dbReference type="ChEBI" id="CHEBI:229957"/>
    </reaction>
</comment>
<evidence type="ECO:0000256" key="2">
    <source>
        <dbReference type="ARBA" id="ARBA00008335"/>
    </source>
</evidence>
<keyword evidence="7" id="KW-0458">Lysosome</keyword>
<comment type="similarity">
    <text evidence="2">Belongs to the major facilitator superfamily.</text>
</comment>